<evidence type="ECO:0000256" key="2">
    <source>
        <dbReference type="ARBA" id="ARBA00022741"/>
    </source>
</evidence>
<keyword evidence="6" id="KW-1185">Reference proteome</keyword>
<dbReference type="GO" id="GO:0016887">
    <property type="term" value="F:ATP hydrolysis activity"/>
    <property type="evidence" value="ECO:0007669"/>
    <property type="project" value="InterPro"/>
</dbReference>
<dbReference type="AlphaFoldDB" id="A0A1G6NYZ6"/>
<dbReference type="InterPro" id="IPR051120">
    <property type="entry name" value="ABC_AA/LPS_Transport"/>
</dbReference>
<feature type="domain" description="ABC transporter" evidence="4">
    <location>
        <begin position="20"/>
        <end position="260"/>
    </location>
</feature>
<dbReference type="GO" id="GO:0005886">
    <property type="term" value="C:plasma membrane"/>
    <property type="evidence" value="ECO:0007669"/>
    <property type="project" value="TreeGrafter"/>
</dbReference>
<sequence length="268" mass="28582">MTAVDGGAAGAAPVTGQAVLEGRDVAVHYGGIKAVDGVDLTLETGRILGILGPNGSGKSTLLAALTRLVPLTRGRLTLDGADYGRTPPSRLAHRGIARTFQTVRLLPDLTVLGNVQLGADLRLGRGARLRELVRRSVPPAVQEAIERTGVGDLLDLRPGELSYGTARKVEIARALAGRPRVLMLDEPTAGMNQPERLEVAGLLRRLRDEGLTQLLVEHDVSMMVDTCDRLLAMNQGRPIAEGAPREVVRDPAVQEAYLGKRGHRAGDR</sequence>
<dbReference type="InterPro" id="IPR003439">
    <property type="entry name" value="ABC_transporter-like_ATP-bd"/>
</dbReference>
<dbReference type="PANTHER" id="PTHR45772">
    <property type="entry name" value="CONSERVED COMPONENT OF ABC TRANSPORTER FOR NATURAL AMINO ACIDS-RELATED"/>
    <property type="match status" value="1"/>
</dbReference>
<dbReference type="SMART" id="SM00382">
    <property type="entry name" value="AAA"/>
    <property type="match status" value="1"/>
</dbReference>
<gene>
    <name evidence="5" type="ORF">SAMN05660690_2285</name>
</gene>
<evidence type="ECO:0000313" key="5">
    <source>
        <dbReference type="EMBL" id="SDC72437.1"/>
    </source>
</evidence>
<name>A0A1G6NYZ6_9ACTN</name>
<dbReference type="InterPro" id="IPR032823">
    <property type="entry name" value="BCA_ABC_TP_C"/>
</dbReference>
<organism evidence="5 6">
    <name type="scientific">Geodermatophilus telluris</name>
    <dbReference type="NCBI Taxonomy" id="1190417"/>
    <lineage>
        <taxon>Bacteria</taxon>
        <taxon>Bacillati</taxon>
        <taxon>Actinomycetota</taxon>
        <taxon>Actinomycetes</taxon>
        <taxon>Geodermatophilales</taxon>
        <taxon>Geodermatophilaceae</taxon>
        <taxon>Geodermatophilus</taxon>
    </lineage>
</organism>
<dbReference type="CDD" id="cd03219">
    <property type="entry name" value="ABC_Mj1267_LivG_branched"/>
    <property type="match status" value="1"/>
</dbReference>
<dbReference type="InterPro" id="IPR027417">
    <property type="entry name" value="P-loop_NTPase"/>
</dbReference>
<evidence type="ECO:0000259" key="4">
    <source>
        <dbReference type="PROSITE" id="PS50893"/>
    </source>
</evidence>
<dbReference type="Pfam" id="PF00005">
    <property type="entry name" value="ABC_tran"/>
    <property type="match status" value="1"/>
</dbReference>
<keyword evidence="3 5" id="KW-0067">ATP-binding</keyword>
<dbReference type="OrthoDB" id="9128957at2"/>
<keyword evidence="2" id="KW-0547">Nucleotide-binding</keyword>
<dbReference type="SUPFAM" id="SSF52540">
    <property type="entry name" value="P-loop containing nucleoside triphosphate hydrolases"/>
    <property type="match status" value="1"/>
</dbReference>
<reference evidence="6" key="1">
    <citation type="submission" date="2016-10" db="EMBL/GenBank/DDBJ databases">
        <authorList>
            <person name="Varghese N."/>
            <person name="Submissions S."/>
        </authorList>
    </citation>
    <scope>NUCLEOTIDE SEQUENCE [LARGE SCALE GENOMIC DNA]</scope>
    <source>
        <strain evidence="6">DSM 45421</strain>
    </source>
</reference>
<dbReference type="RefSeq" id="WP_091365985.1">
    <property type="nucleotide sequence ID" value="NZ_FMZF01000003.1"/>
</dbReference>
<keyword evidence="1" id="KW-0813">Transport</keyword>
<proteinExistence type="predicted"/>
<evidence type="ECO:0000256" key="3">
    <source>
        <dbReference type="ARBA" id="ARBA00022840"/>
    </source>
</evidence>
<dbReference type="PANTHER" id="PTHR45772:SF2">
    <property type="entry name" value="ABC TRANSPORTER ATP-BINDING PROTEIN"/>
    <property type="match status" value="1"/>
</dbReference>
<dbReference type="Gene3D" id="3.40.50.300">
    <property type="entry name" value="P-loop containing nucleotide triphosphate hydrolases"/>
    <property type="match status" value="1"/>
</dbReference>
<dbReference type="Proteomes" id="UP000199416">
    <property type="component" value="Unassembled WGS sequence"/>
</dbReference>
<dbReference type="InterPro" id="IPR003593">
    <property type="entry name" value="AAA+_ATPase"/>
</dbReference>
<evidence type="ECO:0000313" key="6">
    <source>
        <dbReference type="Proteomes" id="UP000199416"/>
    </source>
</evidence>
<dbReference type="STRING" id="1190417.SAMN05660690_2285"/>
<dbReference type="GO" id="GO:0005524">
    <property type="term" value="F:ATP binding"/>
    <property type="evidence" value="ECO:0007669"/>
    <property type="project" value="UniProtKB-KW"/>
</dbReference>
<dbReference type="Pfam" id="PF12399">
    <property type="entry name" value="BCA_ABC_TP_C"/>
    <property type="match status" value="1"/>
</dbReference>
<dbReference type="PROSITE" id="PS50893">
    <property type="entry name" value="ABC_TRANSPORTER_2"/>
    <property type="match status" value="1"/>
</dbReference>
<dbReference type="EMBL" id="FMZF01000003">
    <property type="protein sequence ID" value="SDC72437.1"/>
    <property type="molecule type" value="Genomic_DNA"/>
</dbReference>
<protein>
    <submittedName>
        <fullName evidence="5">Branched-chain amino acid transport system ATP-binding protein</fullName>
    </submittedName>
</protein>
<accession>A0A1G6NYZ6</accession>
<evidence type="ECO:0000256" key="1">
    <source>
        <dbReference type="ARBA" id="ARBA00022448"/>
    </source>
</evidence>